<keyword evidence="1" id="KW-0812">Transmembrane</keyword>
<dbReference type="Proteomes" id="UP000008068">
    <property type="component" value="Unassembled WGS sequence"/>
</dbReference>
<keyword evidence="4" id="KW-1185">Reference proteome</keyword>
<dbReference type="OrthoDB" id="5775722at2759"/>
<organism evidence="4">
    <name type="scientific">Caenorhabditis brenneri</name>
    <name type="common">Nematode worm</name>
    <dbReference type="NCBI Taxonomy" id="135651"/>
    <lineage>
        <taxon>Eukaryota</taxon>
        <taxon>Metazoa</taxon>
        <taxon>Ecdysozoa</taxon>
        <taxon>Nematoda</taxon>
        <taxon>Chromadorea</taxon>
        <taxon>Rhabditida</taxon>
        <taxon>Rhabditina</taxon>
        <taxon>Rhabditomorpha</taxon>
        <taxon>Rhabditoidea</taxon>
        <taxon>Rhabditidae</taxon>
        <taxon>Peloderinae</taxon>
        <taxon>Caenorhabditis</taxon>
    </lineage>
</organism>
<dbReference type="InterPro" id="IPR006342">
    <property type="entry name" value="FkbM_mtfrase"/>
</dbReference>
<dbReference type="FunCoup" id="G0PHU5">
    <property type="interactions" value="1"/>
</dbReference>
<name>G0PHU5_CAEBE</name>
<accession>G0PHU5</accession>
<evidence type="ECO:0000313" key="4">
    <source>
        <dbReference type="Proteomes" id="UP000008068"/>
    </source>
</evidence>
<dbReference type="InParanoid" id="G0PHU5"/>
<evidence type="ECO:0000259" key="2">
    <source>
        <dbReference type="Pfam" id="PF05050"/>
    </source>
</evidence>
<dbReference type="STRING" id="135651.G0PHU5"/>
<proteinExistence type="predicted"/>
<dbReference type="AlphaFoldDB" id="G0PHU5"/>
<sequence>MHRYSQFFLGVLSFYLFFLLVRFYFSDDYTDWIEADQDEIDLKSVTLRGDKSEIFGAWHRCFMENSSPITDAEEFWKSFVGISRKCDGQANVHQLGIVTLRNSDEMKHVVFPKIFNAGPHNLFTIGIGRDIRAEKQFRRKMLKLGNNVTFYGADPIPYINGELYTQIGQYFPLAIGGKSGISNARVMEKYGYIETNMIHIDIVYFFKEILNITIIDNLWFDAEGEEFNNDFFDIFYDNGRFETNGIDVCQVNIEIHITSDVPHRKEEFMKFMKRILEEKKYGVFFGDEFGHIRMYMFNYGTGLSISDTCKVTVDISKSTVDNFFLVFLRDPENPLIFRRFTKSMDKSIPVELTDLKCVNEGGNEYKWYHGPVKVADNFEVTLLSDEECGCSIPTYNDPIEVTQLDGSCNGYQLKCPEGQFPNLEKNEFSFGLIKGISETMTVAETSCVNGKVYYEGTTVEDPMWYCRAPNYSPLTLISCTAECRN</sequence>
<protein>
    <recommendedName>
        <fullName evidence="2">Methyltransferase FkbM domain-containing protein</fullName>
    </recommendedName>
</protein>
<reference evidence="4" key="1">
    <citation type="submission" date="2011-07" db="EMBL/GenBank/DDBJ databases">
        <authorList>
            <consortium name="Caenorhabditis brenneri Sequencing and Analysis Consortium"/>
            <person name="Wilson R.K."/>
        </authorList>
    </citation>
    <scope>NUCLEOTIDE SEQUENCE [LARGE SCALE GENOMIC DNA]</scope>
    <source>
        <strain evidence="4">PB2801</strain>
    </source>
</reference>
<evidence type="ECO:0000256" key="1">
    <source>
        <dbReference type="SAM" id="Phobius"/>
    </source>
</evidence>
<dbReference type="EMBL" id="GL380509">
    <property type="protein sequence ID" value="EGT57051.1"/>
    <property type="molecule type" value="Genomic_DNA"/>
</dbReference>
<keyword evidence="1" id="KW-0472">Membrane</keyword>
<feature type="transmembrane region" description="Helical" evidence="1">
    <location>
        <begin position="7"/>
        <end position="25"/>
    </location>
</feature>
<dbReference type="eggNOG" id="ENOG502TGB1">
    <property type="taxonomic scope" value="Eukaryota"/>
</dbReference>
<evidence type="ECO:0000313" key="3">
    <source>
        <dbReference type="EMBL" id="EGT57051.1"/>
    </source>
</evidence>
<dbReference type="PANTHER" id="PTHR22989">
    <property type="entry name" value="UNCHARACTERIZED DUF13 C.ELEGANS"/>
    <property type="match status" value="1"/>
</dbReference>
<dbReference type="PANTHER" id="PTHR22989:SF15">
    <property type="entry name" value="METHYLTRANSFERASE FKBM DOMAIN-CONTAINING PROTEIN"/>
    <property type="match status" value="1"/>
</dbReference>
<gene>
    <name evidence="3" type="ORF">CAEBREN_32404</name>
</gene>
<dbReference type="Pfam" id="PF05050">
    <property type="entry name" value="Methyltransf_21"/>
    <property type="match status" value="1"/>
</dbReference>
<dbReference type="HOGENOM" id="CLU_562882_0_0_1"/>
<feature type="domain" description="Methyltransferase FkbM" evidence="2">
    <location>
        <begin position="76"/>
        <end position="300"/>
    </location>
</feature>
<keyword evidence="1" id="KW-1133">Transmembrane helix</keyword>